<dbReference type="Proteomes" id="UP000824261">
    <property type="component" value="Unassembled WGS sequence"/>
</dbReference>
<reference evidence="1" key="2">
    <citation type="journal article" date="2021" name="PeerJ">
        <title>Extensive microbial diversity within the chicken gut microbiome revealed by metagenomics and culture.</title>
        <authorList>
            <person name="Gilroy R."/>
            <person name="Ravi A."/>
            <person name="Getino M."/>
            <person name="Pursley I."/>
            <person name="Horton D.L."/>
            <person name="Alikhan N.F."/>
            <person name="Baker D."/>
            <person name="Gharbi K."/>
            <person name="Hall N."/>
            <person name="Watson M."/>
            <person name="Adriaenssens E.M."/>
            <person name="Foster-Nyarko E."/>
            <person name="Jarju S."/>
            <person name="Secka A."/>
            <person name="Antonio M."/>
            <person name="Oren A."/>
            <person name="Chaudhuri R.R."/>
            <person name="La Ragione R."/>
            <person name="Hildebrand F."/>
            <person name="Pallen M.J."/>
        </authorList>
    </citation>
    <scope>NUCLEOTIDE SEQUENCE</scope>
    <source>
        <strain evidence="1">ChiGjej1B1-2707</strain>
    </source>
</reference>
<evidence type="ECO:0000313" key="2">
    <source>
        <dbReference type="Proteomes" id="UP000824261"/>
    </source>
</evidence>
<dbReference type="AlphaFoldDB" id="A0A9D1A0N2"/>
<protein>
    <submittedName>
        <fullName evidence="1">Uncharacterized protein</fullName>
    </submittedName>
</protein>
<name>A0A9D1A0N2_9ACTN</name>
<gene>
    <name evidence="1" type="ORF">IAA69_04370</name>
</gene>
<comment type="caution">
    <text evidence="1">The sequence shown here is derived from an EMBL/GenBank/DDBJ whole genome shotgun (WGS) entry which is preliminary data.</text>
</comment>
<evidence type="ECO:0000313" key="1">
    <source>
        <dbReference type="EMBL" id="HIR01478.1"/>
    </source>
</evidence>
<dbReference type="EMBL" id="DVGB01000055">
    <property type="protein sequence ID" value="HIR01478.1"/>
    <property type="molecule type" value="Genomic_DNA"/>
</dbReference>
<organism evidence="1 2">
    <name type="scientific">Candidatus Aveggerthella stercoripullorum</name>
    <dbReference type="NCBI Taxonomy" id="2840688"/>
    <lineage>
        <taxon>Bacteria</taxon>
        <taxon>Bacillati</taxon>
        <taxon>Actinomycetota</taxon>
        <taxon>Coriobacteriia</taxon>
        <taxon>Eggerthellales</taxon>
        <taxon>Eggerthellaceae</taxon>
        <taxon>Eggerthellaceae incertae sedis</taxon>
        <taxon>Candidatus Aveggerthella</taxon>
    </lineage>
</organism>
<accession>A0A9D1A0N2</accession>
<reference evidence="1" key="1">
    <citation type="submission" date="2020-10" db="EMBL/GenBank/DDBJ databases">
        <authorList>
            <person name="Gilroy R."/>
        </authorList>
    </citation>
    <scope>NUCLEOTIDE SEQUENCE</scope>
    <source>
        <strain evidence="1">ChiGjej1B1-2707</strain>
    </source>
</reference>
<proteinExistence type="predicted"/>
<sequence length="298" mass="33338">MYARTQWWNSLSRQFQALAIMRTLQDAHPEWVFCHESAGIAHGLPVDVLSLDSIHLMVSGQTHDSSRASGVRRHRVDDVSSVRREGLNVTSLEQTAFDCMRTAEFPRALAIADALVKLSGRSSTDLCYRFLKNHRGAKGVRHAARTLLYANAQSDNGGESYARGVMIKHGFALPRLQVPFPHPADTRVTYRVDYVWTREDGSLVFGELDGMGKYQGSCHVAVGPSIRVFADERKRESMLSLYGAPIVRFAFSDVLNEQRFCRLLKQFGVPQSDGIAALEGWLSRTQSVSAVTFEVFEQ</sequence>